<gene>
    <name evidence="2" type="ORF">G9H71_04435</name>
</gene>
<dbReference type="RefSeq" id="WP_166278374.1">
    <property type="nucleotide sequence ID" value="NZ_JAANNP010000001.1"/>
</dbReference>
<keyword evidence="3" id="KW-1185">Reference proteome</keyword>
<sequence length="182" mass="19437">MRWEELFADLEAQLEEAERAEHQAEVADRTRRELARVRLVDRLRAAVGSSLTVVVGAAGRVRGRLVDVGPDWLLLQEDGRDALVPVSAVTTVLGLGGRAAGPPRPASVAARLTLGTALRGLVRDRATVRVTTVDGADWTGTLDRVGADFVDSSEGPVDEGRDARARGVRSVPFAALAVIRAR</sequence>
<evidence type="ECO:0000256" key="1">
    <source>
        <dbReference type="SAM" id="Coils"/>
    </source>
</evidence>
<proteinExistence type="predicted"/>
<accession>A0ABX0GQA3</accession>
<reference evidence="2 3" key="1">
    <citation type="submission" date="2020-03" db="EMBL/GenBank/DDBJ databases">
        <title>Two novel Motilibacter sp.</title>
        <authorList>
            <person name="Liu S."/>
        </authorList>
    </citation>
    <scope>NUCLEOTIDE SEQUENCE [LARGE SCALE GENOMIC DNA]</scope>
    <source>
        <strain evidence="2 3">E257</strain>
    </source>
</reference>
<protein>
    <recommendedName>
        <fullName evidence="4">Fis family transcriptional regulator</fullName>
    </recommendedName>
</protein>
<evidence type="ECO:0008006" key="4">
    <source>
        <dbReference type="Google" id="ProtNLM"/>
    </source>
</evidence>
<organism evidence="2 3">
    <name type="scientific">Motilibacter deserti</name>
    <dbReference type="NCBI Taxonomy" id="2714956"/>
    <lineage>
        <taxon>Bacteria</taxon>
        <taxon>Bacillati</taxon>
        <taxon>Actinomycetota</taxon>
        <taxon>Actinomycetes</taxon>
        <taxon>Motilibacterales</taxon>
        <taxon>Motilibacteraceae</taxon>
        <taxon>Motilibacter</taxon>
    </lineage>
</organism>
<feature type="coiled-coil region" evidence="1">
    <location>
        <begin position="3"/>
        <end position="37"/>
    </location>
</feature>
<evidence type="ECO:0000313" key="2">
    <source>
        <dbReference type="EMBL" id="NHC13024.1"/>
    </source>
</evidence>
<dbReference type="EMBL" id="JAANNP010000001">
    <property type="protein sequence ID" value="NHC13024.1"/>
    <property type="molecule type" value="Genomic_DNA"/>
</dbReference>
<name>A0ABX0GQA3_9ACTN</name>
<dbReference type="Proteomes" id="UP000800981">
    <property type="component" value="Unassembled WGS sequence"/>
</dbReference>
<keyword evidence="1" id="KW-0175">Coiled coil</keyword>
<evidence type="ECO:0000313" key="3">
    <source>
        <dbReference type="Proteomes" id="UP000800981"/>
    </source>
</evidence>
<comment type="caution">
    <text evidence="2">The sequence shown here is derived from an EMBL/GenBank/DDBJ whole genome shotgun (WGS) entry which is preliminary data.</text>
</comment>